<dbReference type="Proteomes" id="UP000789396">
    <property type="component" value="Unassembled WGS sequence"/>
</dbReference>
<dbReference type="EMBL" id="CAJVPZ010040844">
    <property type="protein sequence ID" value="CAG8760494.1"/>
    <property type="molecule type" value="Genomic_DNA"/>
</dbReference>
<feature type="non-terminal residue" evidence="1">
    <location>
        <position position="1"/>
    </location>
</feature>
<comment type="caution">
    <text evidence="1">The sequence shown here is derived from an EMBL/GenBank/DDBJ whole genome shotgun (WGS) entry which is preliminary data.</text>
</comment>
<evidence type="ECO:0000313" key="2">
    <source>
        <dbReference type="Proteomes" id="UP000789396"/>
    </source>
</evidence>
<reference evidence="1" key="1">
    <citation type="submission" date="2021-06" db="EMBL/GenBank/DDBJ databases">
        <authorList>
            <person name="Kallberg Y."/>
            <person name="Tangrot J."/>
            <person name="Rosling A."/>
        </authorList>
    </citation>
    <scope>NUCLEOTIDE SEQUENCE</scope>
    <source>
        <strain evidence="1">IN212</strain>
    </source>
</reference>
<accession>A0A9N9J3L2</accession>
<sequence>HVESIIGVIKKHVDHRTLLKELVTVIEQELEKEAQYTRIKDYYGSNLSVGLISTYNTIFKDVNSVLSANLNHVNKKVQFGTMISLAKTSTQIVVSEDVTEELTDTLSLSNIMLQESSVAAIVIESTPNLVPAFSTTTQITQQPLENLSVVSNPEYYKPK</sequence>
<protein>
    <submittedName>
        <fullName evidence="1">17590_t:CDS:1</fullName>
    </submittedName>
</protein>
<evidence type="ECO:0000313" key="1">
    <source>
        <dbReference type="EMBL" id="CAG8760494.1"/>
    </source>
</evidence>
<proteinExistence type="predicted"/>
<dbReference type="AlphaFoldDB" id="A0A9N9J3L2"/>
<gene>
    <name evidence="1" type="ORF">RFULGI_LOCUS14273</name>
</gene>
<name>A0A9N9J3L2_9GLOM</name>
<feature type="non-terminal residue" evidence="1">
    <location>
        <position position="159"/>
    </location>
</feature>
<keyword evidence="2" id="KW-1185">Reference proteome</keyword>
<organism evidence="1 2">
    <name type="scientific">Racocetra fulgida</name>
    <dbReference type="NCBI Taxonomy" id="60492"/>
    <lineage>
        <taxon>Eukaryota</taxon>
        <taxon>Fungi</taxon>
        <taxon>Fungi incertae sedis</taxon>
        <taxon>Mucoromycota</taxon>
        <taxon>Glomeromycotina</taxon>
        <taxon>Glomeromycetes</taxon>
        <taxon>Diversisporales</taxon>
        <taxon>Gigasporaceae</taxon>
        <taxon>Racocetra</taxon>
    </lineage>
</organism>